<dbReference type="Gene3D" id="3.20.20.70">
    <property type="entry name" value="Aldolase class I"/>
    <property type="match status" value="1"/>
</dbReference>
<dbReference type="PANTHER" id="PTHR43202">
    <property type="entry name" value="NICOTINATE-NUCLEOTIDE PYROPHOSPHORYLASE"/>
    <property type="match status" value="1"/>
</dbReference>
<keyword evidence="1" id="KW-0328">Glycosyltransferase</keyword>
<dbReference type="InterPro" id="IPR013785">
    <property type="entry name" value="Aldolase_TIM"/>
</dbReference>
<gene>
    <name evidence="1" type="ORF">CSR02_01730</name>
</gene>
<dbReference type="OrthoDB" id="9770610at2"/>
<protein>
    <submittedName>
        <fullName evidence="1">Nicotinate phosphoribosyltransferase</fullName>
    </submittedName>
</protein>
<dbReference type="SUPFAM" id="SSF51690">
    <property type="entry name" value="Nicotinate/Quinolinate PRTase C-terminal domain-like"/>
    <property type="match status" value="1"/>
</dbReference>
<dbReference type="AlphaFoldDB" id="A0A2G4RFG3"/>
<dbReference type="Proteomes" id="UP000228751">
    <property type="component" value="Unassembled WGS sequence"/>
</dbReference>
<reference evidence="1 2" key="1">
    <citation type="submission" date="2017-10" db="EMBL/GenBank/DDBJ databases">
        <title>Genomic analysis of the genus Acetobacter.</title>
        <authorList>
            <person name="Kim K.H."/>
            <person name="Chun B.H."/>
            <person name="Son A.R."/>
            <person name="Jeon C.O."/>
        </authorList>
    </citation>
    <scope>NUCLEOTIDE SEQUENCE [LARGE SCALE GENOMIC DNA]</scope>
    <source>
        <strain evidence="1 2">LHT 2458</strain>
    </source>
</reference>
<dbReference type="GO" id="GO:0016757">
    <property type="term" value="F:glycosyltransferase activity"/>
    <property type="evidence" value="ECO:0007669"/>
    <property type="project" value="UniProtKB-KW"/>
</dbReference>
<dbReference type="EMBL" id="PEBQ01000014">
    <property type="protein sequence ID" value="PHY95304.1"/>
    <property type="molecule type" value="Genomic_DNA"/>
</dbReference>
<keyword evidence="1" id="KW-0808">Transferase</keyword>
<name>A0A2G4RFG3_9PROT</name>
<sequence length="415" mass="45415">MFPSSLQPQWQKEQIRMTHSSFKPSAGVCSAGTAAPLSDAEIHARTDSYFNRTRQIVSRFGDCEVTYAFFIRRPVISAPGLMLEWLKNVMAQRQASYTLDVLHPEGEWVGAGEPLVYITGSFTHLADLETLLLQKLGSPCVAAHRAYQMALSLPHTRFLAMDARHCAGYEMQELMAYAASVGGRAAQENGAIGFVGTANDAVAPFFGSKHGAGTMPHALIGYAGSTVRAAEMFHAEFPHTDLVVLVDYFGQEITDALAVCNRFPKLAAEGRLAVRLDTHGGRFMQGLNPQESYAVVNRHAPEALRRYRSDKELRYLIGTGVSAAAIWKMREELDNAGFQHVKIIASSGFGVTKCACMADAHAPVDVVGTGSFIPELWNETYATADIVSYNGVERVKIGREFLLPSFRKTTKGEQS</sequence>
<dbReference type="PANTHER" id="PTHR43202:SF1">
    <property type="entry name" value="NICOTINATE PHOSPHORIBOSYLTRANSFERASE"/>
    <property type="match status" value="1"/>
</dbReference>
<comment type="caution">
    <text evidence="1">The sequence shown here is derived from an EMBL/GenBank/DDBJ whole genome shotgun (WGS) entry which is preliminary data.</text>
</comment>
<dbReference type="InterPro" id="IPR036068">
    <property type="entry name" value="Nicotinate_pribotase-like_C"/>
</dbReference>
<dbReference type="InterPro" id="IPR053190">
    <property type="entry name" value="NAPRTase-like"/>
</dbReference>
<keyword evidence="2" id="KW-1185">Reference proteome</keyword>
<accession>A0A2G4RFG3</accession>
<evidence type="ECO:0000313" key="2">
    <source>
        <dbReference type="Proteomes" id="UP000228751"/>
    </source>
</evidence>
<dbReference type="RefSeq" id="WP_099540355.1">
    <property type="nucleotide sequence ID" value="NZ_PEBQ01000014.1"/>
</dbReference>
<dbReference type="GO" id="GO:0009435">
    <property type="term" value="P:NAD+ biosynthetic process"/>
    <property type="evidence" value="ECO:0007669"/>
    <property type="project" value="InterPro"/>
</dbReference>
<dbReference type="SUPFAM" id="SSF54675">
    <property type="entry name" value="Nicotinate/Quinolinate PRTase N-terminal domain-like"/>
    <property type="match status" value="1"/>
</dbReference>
<organism evidence="1 2">
    <name type="scientific">Acetobacter pomorum</name>
    <dbReference type="NCBI Taxonomy" id="65959"/>
    <lineage>
        <taxon>Bacteria</taxon>
        <taxon>Pseudomonadati</taxon>
        <taxon>Pseudomonadota</taxon>
        <taxon>Alphaproteobacteria</taxon>
        <taxon>Acetobacterales</taxon>
        <taxon>Acetobacteraceae</taxon>
        <taxon>Acetobacter</taxon>
    </lineage>
</organism>
<evidence type="ECO:0000313" key="1">
    <source>
        <dbReference type="EMBL" id="PHY95304.1"/>
    </source>
</evidence>
<proteinExistence type="predicted"/>